<organism evidence="1">
    <name type="scientific">uncultured bacterium</name>
    <name type="common">gcode 4</name>
    <dbReference type="NCBI Taxonomy" id="1234023"/>
    <lineage>
        <taxon>Bacteria</taxon>
        <taxon>environmental samples</taxon>
    </lineage>
</organism>
<proteinExistence type="predicted"/>
<comment type="caution">
    <text evidence="1">The sequence shown here is derived from an EMBL/GenBank/DDBJ whole genome shotgun (WGS) entry which is preliminary data.</text>
</comment>
<dbReference type="EMBL" id="AMFJ01034341">
    <property type="protein sequence ID" value="EKD29605.1"/>
    <property type="molecule type" value="Genomic_DNA"/>
</dbReference>
<evidence type="ECO:0000313" key="1">
    <source>
        <dbReference type="EMBL" id="EKD29605.1"/>
    </source>
</evidence>
<accession>K1XH38</accession>
<gene>
    <name evidence="1" type="ORF">ACD_78C00341G0001</name>
</gene>
<name>K1XH38_9BACT</name>
<reference evidence="1" key="1">
    <citation type="journal article" date="2012" name="Science">
        <title>Fermentation, hydrogen, and sulfur metabolism in multiple uncultivated bacterial phyla.</title>
        <authorList>
            <person name="Wrighton K.C."/>
            <person name="Thomas B.C."/>
            <person name="Sharon I."/>
            <person name="Miller C.S."/>
            <person name="Castelle C.J."/>
            <person name="VerBerkmoes N.C."/>
            <person name="Wilkins M.J."/>
            <person name="Hettich R.L."/>
            <person name="Lipton M.S."/>
            <person name="Williams K.H."/>
            <person name="Long P.E."/>
            <person name="Banfield J.F."/>
        </authorList>
    </citation>
    <scope>NUCLEOTIDE SEQUENCE [LARGE SCALE GENOMIC DNA]</scope>
</reference>
<dbReference type="AlphaFoldDB" id="K1XH38"/>
<protein>
    <submittedName>
        <fullName evidence="1">Uncharacterized protein</fullName>
    </submittedName>
</protein>
<sequence>MVFGFDLGNPHYMSGSDFGEPDKILTIFLDGYDRIIIARNTISGYLFRSEFLYLFDLEFQFLCLFKFQFFGFFLHLSSKFFDDRKAFSRKKLFQRGDIISIYFYFFFLKQAWCRAESDRVIEAGNTFSCPVSYGNIPVFFHKFHMTASNSKSTSEYFENLRHIRPGGIGAKIYSKILFIAGFYHFRDRSGSYVNIGEIFPVFHENIVLWLFFFDKVYLQYECFQFISRLYNLNVPHLSNHGLFCKIQSFLIAPVRTYSGVKIHRFPHVNNGSSPIFHAIYPRRKRESGNNFYYVRRGFHWNNLM</sequence>